<dbReference type="Proteomes" id="UP000041601">
    <property type="component" value="Unassembled WGS sequence"/>
</dbReference>
<evidence type="ECO:0000313" key="1">
    <source>
        <dbReference type="EMBL" id="CNE37999.1"/>
    </source>
</evidence>
<proteinExistence type="predicted"/>
<evidence type="ECO:0008006" key="3">
    <source>
        <dbReference type="Google" id="ProtNLM"/>
    </source>
</evidence>
<reference evidence="1 2" key="1">
    <citation type="submission" date="2015-03" db="EMBL/GenBank/DDBJ databases">
        <authorList>
            <consortium name="Pathogen Informatics"/>
            <person name="Murphy D."/>
        </authorList>
    </citation>
    <scope>NUCLEOTIDE SEQUENCE [LARGE SCALE GENOMIC DNA]</scope>
    <source>
        <strain evidence="1 2">IP05342</strain>
    </source>
</reference>
<dbReference type="RefSeq" id="WP_050127322.1">
    <property type="nucleotide sequence ID" value="NZ_CPXJ01000053.1"/>
</dbReference>
<name>A0ABM9S7J6_YEREN</name>
<organism evidence="1 2">
    <name type="scientific">Yersinia enterocolitica</name>
    <dbReference type="NCBI Taxonomy" id="630"/>
    <lineage>
        <taxon>Bacteria</taxon>
        <taxon>Pseudomonadati</taxon>
        <taxon>Pseudomonadota</taxon>
        <taxon>Gammaproteobacteria</taxon>
        <taxon>Enterobacterales</taxon>
        <taxon>Yersiniaceae</taxon>
        <taxon>Yersinia</taxon>
    </lineage>
</organism>
<protein>
    <recommendedName>
        <fullName evidence="3">Phage protein</fullName>
    </recommendedName>
</protein>
<accession>A0ABM9S7J6</accession>
<keyword evidence="2" id="KW-1185">Reference proteome</keyword>
<sequence>MSDSIFQLANIIKSAGSDPGDITTAIWAAHYRKPERSADDVTDLTLNIICNHCLGLICSDLWPETLDQVFQFELNLVVEEHHWDNTQPTSIAKAVLAAGYRVNESIAAQRATERDIAVDEMHVMYVNAPDTTSVRQYLEMLYDAGYRKGATNG</sequence>
<gene>
    <name evidence="1" type="ORF">ERS137959_03643</name>
</gene>
<dbReference type="EMBL" id="CPXJ01000053">
    <property type="protein sequence ID" value="CNE37999.1"/>
    <property type="molecule type" value="Genomic_DNA"/>
</dbReference>
<evidence type="ECO:0000313" key="2">
    <source>
        <dbReference type="Proteomes" id="UP000041601"/>
    </source>
</evidence>
<comment type="caution">
    <text evidence="1">The sequence shown here is derived from an EMBL/GenBank/DDBJ whole genome shotgun (WGS) entry which is preliminary data.</text>
</comment>